<proteinExistence type="predicted"/>
<feature type="transmembrane region" description="Helical" evidence="1">
    <location>
        <begin position="41"/>
        <end position="74"/>
    </location>
</feature>
<dbReference type="RefSeq" id="WP_262993095.1">
    <property type="nucleotide sequence ID" value="NZ_JAOTJC010000006.1"/>
</dbReference>
<feature type="transmembrane region" description="Helical" evidence="1">
    <location>
        <begin position="124"/>
        <end position="141"/>
    </location>
</feature>
<protein>
    <submittedName>
        <fullName evidence="2">Exopolysaccharide biosynthesis protein</fullName>
    </submittedName>
</protein>
<dbReference type="PIRSF" id="PIRSF033239">
    <property type="entry name" value="ExoD"/>
    <property type="match status" value="1"/>
</dbReference>
<gene>
    <name evidence="2" type="ORF">OCL06_07420</name>
</gene>
<keyword evidence="1" id="KW-0812">Transmembrane</keyword>
<name>A0ABT2VNF3_9ALTE</name>
<accession>A0ABT2VNF3</accession>
<evidence type="ECO:0000313" key="3">
    <source>
        <dbReference type="Proteomes" id="UP001209257"/>
    </source>
</evidence>
<dbReference type="EMBL" id="JAOTJC010000006">
    <property type="protein sequence ID" value="MCU7554423.1"/>
    <property type="molecule type" value="Genomic_DNA"/>
</dbReference>
<keyword evidence="3" id="KW-1185">Reference proteome</keyword>
<evidence type="ECO:0000256" key="1">
    <source>
        <dbReference type="SAM" id="Phobius"/>
    </source>
</evidence>
<dbReference type="PANTHER" id="PTHR41795:SF1">
    <property type="entry name" value="EXOPOLYSACCHARIDE SYNTHESIS PROTEIN"/>
    <property type="match status" value="1"/>
</dbReference>
<dbReference type="Pfam" id="PF06055">
    <property type="entry name" value="ExoD"/>
    <property type="match status" value="1"/>
</dbReference>
<comment type="caution">
    <text evidence="2">The sequence shown here is derived from an EMBL/GenBank/DDBJ whole genome shotgun (WGS) entry which is preliminary data.</text>
</comment>
<organism evidence="2 3">
    <name type="scientific">Alteromonas salexigens</name>
    <dbReference type="NCBI Taxonomy" id="2982530"/>
    <lineage>
        <taxon>Bacteria</taxon>
        <taxon>Pseudomonadati</taxon>
        <taxon>Pseudomonadota</taxon>
        <taxon>Gammaproteobacteria</taxon>
        <taxon>Alteromonadales</taxon>
        <taxon>Alteromonadaceae</taxon>
        <taxon>Alteromonas/Salinimonas group</taxon>
        <taxon>Alteromonas</taxon>
    </lineage>
</organism>
<dbReference type="PANTHER" id="PTHR41795">
    <property type="entry name" value="EXOPOLYSACCHARIDE SYNTHESIS PROTEIN"/>
    <property type="match status" value="1"/>
</dbReference>
<reference evidence="3" key="1">
    <citation type="submission" date="2023-07" db="EMBL/GenBank/DDBJ databases">
        <title>Study on multiphase classification of strain Alteromonas salexigens isolated from the Yellow Sea.</title>
        <authorList>
            <person name="Sun L."/>
        </authorList>
    </citation>
    <scope>NUCLEOTIDE SEQUENCE [LARGE SCALE GENOMIC DNA]</scope>
    <source>
        <strain evidence="3">ASW11-19</strain>
    </source>
</reference>
<dbReference type="Proteomes" id="UP001209257">
    <property type="component" value="Unassembled WGS sequence"/>
</dbReference>
<evidence type="ECO:0000313" key="2">
    <source>
        <dbReference type="EMBL" id="MCU7554423.1"/>
    </source>
</evidence>
<sequence length="193" mass="20807">MANERISSLLVKLKEDTDGKNASVGEVVEAFEHRGFGPLLLIPALIAMLPTGAIPGVPSICGITLFLICIQIAFGKDHPWLPDSLRERSISRDKLTQAVDKAKPYVERVEKVFTPRLTPITKGLVVRFIAIYCGVVALTMIPLEALPFAVMLPAFAIVLTAIGLTTRDGIMVILGLILQASTAFLLMKVMPGG</sequence>
<keyword evidence="1" id="KW-1133">Transmembrane helix</keyword>
<dbReference type="InterPro" id="IPR010331">
    <property type="entry name" value="ExoD"/>
</dbReference>
<keyword evidence="1" id="KW-0472">Membrane</keyword>